<proteinExistence type="predicted"/>
<keyword evidence="2" id="KW-1185">Reference proteome</keyword>
<dbReference type="AlphaFoldDB" id="A0A9P6L381"/>
<reference evidence="1" key="2">
    <citation type="submission" date="2020-11" db="EMBL/GenBank/DDBJ databases">
        <authorList>
            <consortium name="DOE Joint Genome Institute"/>
            <person name="Kuo A."/>
            <person name="Miyauchi S."/>
            <person name="Kiss E."/>
            <person name="Drula E."/>
            <person name="Kohler A."/>
            <person name="Sanchez-Garcia M."/>
            <person name="Andreopoulos B."/>
            <person name="Barry K.W."/>
            <person name="Bonito G."/>
            <person name="Buee M."/>
            <person name="Carver A."/>
            <person name="Chen C."/>
            <person name="Cichocki N."/>
            <person name="Clum A."/>
            <person name="Culley D."/>
            <person name="Crous P.W."/>
            <person name="Fauchery L."/>
            <person name="Girlanda M."/>
            <person name="Hayes R."/>
            <person name="Keri Z."/>
            <person name="Labutti K."/>
            <person name="Lipzen A."/>
            <person name="Lombard V."/>
            <person name="Magnuson J."/>
            <person name="Maillard F."/>
            <person name="Morin E."/>
            <person name="Murat C."/>
            <person name="Nolan M."/>
            <person name="Ohm R."/>
            <person name="Pangilinan J."/>
            <person name="Pereira M."/>
            <person name="Perotto S."/>
            <person name="Peter M."/>
            <person name="Riley R."/>
            <person name="Sitrit Y."/>
            <person name="Stielow B."/>
            <person name="Szollosi G."/>
            <person name="Zifcakova L."/>
            <person name="Stursova M."/>
            <person name="Spatafora J.W."/>
            <person name="Tedersoo L."/>
            <person name="Vaario L.-M."/>
            <person name="Yamada A."/>
            <person name="Yan M."/>
            <person name="Wang P."/>
            <person name="Xu J."/>
            <person name="Bruns T."/>
            <person name="Baldrian P."/>
            <person name="Vilgalys R."/>
            <person name="Henrissat B."/>
            <person name="Grigoriev I.V."/>
            <person name="Hibbett D."/>
            <person name="Nagy L.G."/>
            <person name="Martin F.M."/>
        </authorList>
    </citation>
    <scope>NUCLEOTIDE SEQUENCE</scope>
    <source>
        <strain evidence="1">UH-Tt-Lm1</strain>
    </source>
</reference>
<dbReference type="Proteomes" id="UP000736335">
    <property type="component" value="Unassembled WGS sequence"/>
</dbReference>
<name>A0A9P6L381_9AGAM</name>
<reference evidence="1" key="1">
    <citation type="journal article" date="2020" name="Nat. Commun.">
        <title>Large-scale genome sequencing of mycorrhizal fungi provides insights into the early evolution of symbiotic traits.</title>
        <authorList>
            <person name="Miyauchi S."/>
            <person name="Kiss E."/>
            <person name="Kuo A."/>
            <person name="Drula E."/>
            <person name="Kohler A."/>
            <person name="Sanchez-Garcia M."/>
            <person name="Morin E."/>
            <person name="Andreopoulos B."/>
            <person name="Barry K.W."/>
            <person name="Bonito G."/>
            <person name="Buee M."/>
            <person name="Carver A."/>
            <person name="Chen C."/>
            <person name="Cichocki N."/>
            <person name="Clum A."/>
            <person name="Culley D."/>
            <person name="Crous P.W."/>
            <person name="Fauchery L."/>
            <person name="Girlanda M."/>
            <person name="Hayes R.D."/>
            <person name="Keri Z."/>
            <person name="LaButti K."/>
            <person name="Lipzen A."/>
            <person name="Lombard V."/>
            <person name="Magnuson J."/>
            <person name="Maillard F."/>
            <person name="Murat C."/>
            <person name="Nolan M."/>
            <person name="Ohm R.A."/>
            <person name="Pangilinan J."/>
            <person name="Pereira M.F."/>
            <person name="Perotto S."/>
            <person name="Peter M."/>
            <person name="Pfister S."/>
            <person name="Riley R."/>
            <person name="Sitrit Y."/>
            <person name="Stielow J.B."/>
            <person name="Szollosi G."/>
            <person name="Zifcakova L."/>
            <person name="Stursova M."/>
            <person name="Spatafora J.W."/>
            <person name="Tedersoo L."/>
            <person name="Vaario L.M."/>
            <person name="Yamada A."/>
            <person name="Yan M."/>
            <person name="Wang P."/>
            <person name="Xu J."/>
            <person name="Bruns T."/>
            <person name="Baldrian P."/>
            <person name="Vilgalys R."/>
            <person name="Dunand C."/>
            <person name="Henrissat B."/>
            <person name="Grigoriev I.V."/>
            <person name="Hibbett D."/>
            <person name="Nagy L.G."/>
            <person name="Martin F.M."/>
        </authorList>
    </citation>
    <scope>NUCLEOTIDE SEQUENCE</scope>
    <source>
        <strain evidence="1">UH-Tt-Lm1</strain>
    </source>
</reference>
<evidence type="ECO:0000313" key="1">
    <source>
        <dbReference type="EMBL" id="KAF9780300.1"/>
    </source>
</evidence>
<evidence type="ECO:0000313" key="2">
    <source>
        <dbReference type="Proteomes" id="UP000736335"/>
    </source>
</evidence>
<comment type="caution">
    <text evidence="1">The sequence shown here is derived from an EMBL/GenBank/DDBJ whole genome shotgun (WGS) entry which is preliminary data.</text>
</comment>
<accession>A0A9P6L381</accession>
<gene>
    <name evidence="1" type="ORF">BJ322DRAFT_329496</name>
</gene>
<organism evidence="1 2">
    <name type="scientific">Thelephora terrestris</name>
    <dbReference type="NCBI Taxonomy" id="56493"/>
    <lineage>
        <taxon>Eukaryota</taxon>
        <taxon>Fungi</taxon>
        <taxon>Dikarya</taxon>
        <taxon>Basidiomycota</taxon>
        <taxon>Agaricomycotina</taxon>
        <taxon>Agaricomycetes</taxon>
        <taxon>Thelephorales</taxon>
        <taxon>Thelephoraceae</taxon>
        <taxon>Thelephora</taxon>
    </lineage>
</organism>
<sequence length="155" mass="16908">MTRWKVARSLNSNWSNRPADVSTSTTCFRALHLFPDGAAVAANFQSPNVHGETTILRRERQIRAPYTEAFANTTDLALVGHSSLTRDEYLGPGAYLWQQSQPTDCNGARAPVSDSASPSFEKTLSLGSQAECVHVAQSLFVLTSPLSEVYTEKAC</sequence>
<dbReference type="EMBL" id="WIUZ02000017">
    <property type="protein sequence ID" value="KAF9780300.1"/>
    <property type="molecule type" value="Genomic_DNA"/>
</dbReference>
<protein>
    <submittedName>
        <fullName evidence="1">Uncharacterized protein</fullName>
    </submittedName>
</protein>